<accession>A0A0U5JHR3</accession>
<evidence type="ECO:0000313" key="2">
    <source>
        <dbReference type="Proteomes" id="UP000069902"/>
    </source>
</evidence>
<sequence>MEEQSEDNLGSKKKSYVKNKFTTYLNEEAENALTELYIHRLRKNRIDRRTARSQIVCEALIELYKKECGENGLC</sequence>
<dbReference type="AlphaFoldDB" id="A0A0U5JHR3"/>
<reference evidence="2" key="1">
    <citation type="submission" date="2015-09" db="EMBL/GenBank/DDBJ databases">
        <authorList>
            <person name="Bertelli C."/>
        </authorList>
    </citation>
    <scope>NUCLEOTIDE SEQUENCE [LARGE SCALE GENOMIC DNA]</scope>
    <source>
        <strain evidence="2">KNic</strain>
        <plasmid evidence="2">pPNK</plasmid>
    </source>
</reference>
<gene>
    <name evidence="1" type="ORF">PNK_p0092</name>
</gene>
<protein>
    <submittedName>
        <fullName evidence="1">Uncharacterized protein</fullName>
    </submittedName>
</protein>
<proteinExistence type="predicted"/>
<keyword evidence="2" id="KW-1185">Reference proteome</keyword>
<name>A0A0U5JHR3_9BACT</name>
<dbReference type="PATRIC" id="fig|389348.3.peg.2860"/>
<dbReference type="RefSeq" id="WP_059062588.1">
    <property type="nucleotide sequence ID" value="NZ_LN879503.1"/>
</dbReference>
<dbReference type="EMBL" id="LN879503">
    <property type="protein sequence ID" value="CUI18146.1"/>
    <property type="molecule type" value="Genomic_DNA"/>
</dbReference>
<dbReference type="Proteomes" id="UP000069902">
    <property type="component" value="Plasmid pPNK"/>
</dbReference>
<organism evidence="1 2">
    <name type="scientific">Candidatus Protochlamydia naegleriophila</name>
    <dbReference type="NCBI Taxonomy" id="389348"/>
    <lineage>
        <taxon>Bacteria</taxon>
        <taxon>Pseudomonadati</taxon>
        <taxon>Chlamydiota</taxon>
        <taxon>Chlamydiia</taxon>
        <taxon>Parachlamydiales</taxon>
        <taxon>Parachlamydiaceae</taxon>
        <taxon>Candidatus Protochlamydia</taxon>
    </lineage>
</organism>
<dbReference type="InParanoid" id="A0A0U5JHR3"/>
<geneLocation type="plasmid" evidence="2">
    <name>pPNK</name>
</geneLocation>
<dbReference type="KEGG" id="pnl:PNK_p0092"/>
<evidence type="ECO:0000313" key="1">
    <source>
        <dbReference type="EMBL" id="CUI18146.1"/>
    </source>
</evidence>